<dbReference type="AlphaFoldDB" id="A0A5C6F857"/>
<evidence type="ECO:0008006" key="4">
    <source>
        <dbReference type="Google" id="ProtNLM"/>
    </source>
</evidence>
<protein>
    <recommendedName>
        <fullName evidence="4">J domain-containing protein</fullName>
    </recommendedName>
</protein>
<dbReference type="RefSeq" id="WP_146458107.1">
    <property type="nucleotide sequence ID" value="NZ_SJPW01000003.1"/>
</dbReference>
<evidence type="ECO:0000256" key="1">
    <source>
        <dbReference type="SAM" id="MobiDB-lite"/>
    </source>
</evidence>
<feature type="region of interest" description="Disordered" evidence="1">
    <location>
        <begin position="254"/>
        <end position="287"/>
    </location>
</feature>
<gene>
    <name evidence="2" type="ORF">Poly51_26970</name>
</gene>
<feature type="compositionally biased region" description="Polar residues" evidence="1">
    <location>
        <begin position="269"/>
        <end position="278"/>
    </location>
</feature>
<dbReference type="OrthoDB" id="291302at2"/>
<evidence type="ECO:0000313" key="2">
    <source>
        <dbReference type="EMBL" id="TWU56780.1"/>
    </source>
</evidence>
<reference evidence="2 3" key="1">
    <citation type="submission" date="2019-02" db="EMBL/GenBank/DDBJ databases">
        <title>Deep-cultivation of Planctomycetes and their phenomic and genomic characterization uncovers novel biology.</title>
        <authorList>
            <person name="Wiegand S."/>
            <person name="Jogler M."/>
            <person name="Boedeker C."/>
            <person name="Pinto D."/>
            <person name="Vollmers J."/>
            <person name="Rivas-Marin E."/>
            <person name="Kohn T."/>
            <person name="Peeters S.H."/>
            <person name="Heuer A."/>
            <person name="Rast P."/>
            <person name="Oberbeckmann S."/>
            <person name="Bunk B."/>
            <person name="Jeske O."/>
            <person name="Meyerdierks A."/>
            <person name="Storesund J.E."/>
            <person name="Kallscheuer N."/>
            <person name="Luecker S."/>
            <person name="Lage O.M."/>
            <person name="Pohl T."/>
            <person name="Merkel B.J."/>
            <person name="Hornburger P."/>
            <person name="Mueller R.-W."/>
            <person name="Bruemmer F."/>
            <person name="Labrenz M."/>
            <person name="Spormann A.M."/>
            <person name="Op Den Camp H."/>
            <person name="Overmann J."/>
            <person name="Amann R."/>
            <person name="Jetten M.S.M."/>
            <person name="Mascher T."/>
            <person name="Medema M.H."/>
            <person name="Devos D.P."/>
            <person name="Kaster A.-K."/>
            <person name="Ovreas L."/>
            <person name="Rohde M."/>
            <person name="Galperin M.Y."/>
            <person name="Jogler C."/>
        </authorList>
    </citation>
    <scope>NUCLEOTIDE SEQUENCE [LARGE SCALE GENOMIC DNA]</scope>
    <source>
        <strain evidence="2 3">Poly51</strain>
    </source>
</reference>
<dbReference type="Proteomes" id="UP000318288">
    <property type="component" value="Unassembled WGS sequence"/>
</dbReference>
<evidence type="ECO:0000313" key="3">
    <source>
        <dbReference type="Proteomes" id="UP000318288"/>
    </source>
</evidence>
<dbReference type="EMBL" id="SJPW01000003">
    <property type="protein sequence ID" value="TWU56780.1"/>
    <property type="molecule type" value="Genomic_DNA"/>
</dbReference>
<comment type="caution">
    <text evidence="2">The sequence shown here is derived from an EMBL/GenBank/DDBJ whole genome shotgun (WGS) entry which is preliminary data.</text>
</comment>
<name>A0A5C6F857_9BACT</name>
<keyword evidence="3" id="KW-1185">Reference proteome</keyword>
<proteinExistence type="predicted"/>
<sequence length="757" mass="82093">MFDPLHEWLGIPPEQQPPNHYRLLGIDTFDSDGEVIDAAADKRLAYLQQMSGGEHAADAEDLSNQVSAARLCLMSPQRKRAYDERLKRLSQATSNVAEPTPAPEIAPVMPAATAQPTPVVDPVTSPQATAPVPVVRVRRPPRVRGGQPMLSYWHYSTLLAVLGLLCIGVALKRGWVSLDPQRAAKLGITVESQALPVDTAPSPQTIADANRDETADPPGGTATSNLKQATMEPLATNDASSKNESPLVPTQSDAIANLGHPATGLPAESSESGESQPSVDLDVLPSGQPLDEAMSLVSELYKEKYRDAKTTNEKISLAQQMQQDGVQTIDDPVGRFALWKVARDILVREGAYGPAITIVDSIGDGYRDVDRGTMKMEVLKSTADKVTGSQISSFVRATTDCMEELSATERFDDAAKLGTFVAQHFGDRIVSTRRHALAAVQLKVTNDAKLLADYQTAKKALALSPDDPIMNQKVGVYLCLYRGRWDEGLKFLAAGPDAPITTVATSEIVDNKDVNSAIAVADGWYDLGDRMPDPQSRNAVLTHAMAWYLAAQGAATGLVRKKIDQRVDELVAKYPDHPVTNTISLAGSPPASSDDQSPMILDRRTRTSSEFRSIARADDRTLVVGIGRRPDGLGQAEAGIELRSVKKLTVKGSLTPADMVTVDAFTKCGFVVDYHTPAGYTRRVFLGLALEPGRTFSKMPLWGTAMEPETITDLGRRDSYDIDLQRWAPKDWDGQSWFSLVIQNAGTDRTLEATLSW</sequence>
<organism evidence="2 3">
    <name type="scientific">Rubripirellula tenax</name>
    <dbReference type="NCBI Taxonomy" id="2528015"/>
    <lineage>
        <taxon>Bacteria</taxon>
        <taxon>Pseudomonadati</taxon>
        <taxon>Planctomycetota</taxon>
        <taxon>Planctomycetia</taxon>
        <taxon>Pirellulales</taxon>
        <taxon>Pirellulaceae</taxon>
        <taxon>Rubripirellula</taxon>
    </lineage>
</organism>
<accession>A0A5C6F857</accession>
<feature type="region of interest" description="Disordered" evidence="1">
    <location>
        <begin position="196"/>
        <end position="228"/>
    </location>
</feature>